<dbReference type="GO" id="GO:0016740">
    <property type="term" value="F:transferase activity"/>
    <property type="evidence" value="ECO:0007669"/>
    <property type="project" value="UniProtKB-KW"/>
</dbReference>
<dbReference type="InterPro" id="IPR050509">
    <property type="entry name" value="CoA-transferase_III"/>
</dbReference>
<dbReference type="PANTHER" id="PTHR48228">
    <property type="entry name" value="SUCCINYL-COA--D-CITRAMALATE COA-TRANSFERASE"/>
    <property type="match status" value="1"/>
</dbReference>
<sequence>MDREEGQGPLAGLRVLDIATIIAGPMAGTLMADFGAEVVKLELPGLGDGLRGFPPFREGKSLWWKVTNRGKLFGTLDLRTEDGRRLFLRMVAKSDVVIENFRPGTLERWGLDIETLWAANPRLVVLRLTGFGQDGPNAGLSGFARIFEAMGGLTAISGSEDQPPMHTGYPIGDPIGGLFGAFAVMAALWRLAQDRRSGGADGQDGGEDQLRGEEIDLSLTEATFRILEVLAIEYDQLGTVRQRSGNRNLYSAPSDVYLTADKRYVSLAGSTNRTFANNARAIGRPELPDDPRFASNAARVENAAELDRIFGSWLAAHSQEEAVAAFRAAQGTLAPIYSIDQIYADPQVVARKAIAEVADEDFGTVRMQGVVPRFRHRPGRIRWAAKRLAADNDYIYRELVGLDDAEIEQYRAKGTI</sequence>
<dbReference type="Gene3D" id="3.30.1540.10">
    <property type="entry name" value="formyl-coa transferase, domain 3"/>
    <property type="match status" value="1"/>
</dbReference>
<keyword evidence="1 2" id="KW-0808">Transferase</keyword>
<dbReference type="PANTHER" id="PTHR48228:SF6">
    <property type="entry name" value="L-CARNITINE COA-TRANSFERASE"/>
    <property type="match status" value="1"/>
</dbReference>
<accession>A0ABV7L4V9</accession>
<dbReference type="Pfam" id="PF02515">
    <property type="entry name" value="CoA_transf_3"/>
    <property type="match status" value="1"/>
</dbReference>
<evidence type="ECO:0000256" key="1">
    <source>
        <dbReference type="ARBA" id="ARBA00022679"/>
    </source>
</evidence>
<keyword evidence="3" id="KW-1185">Reference proteome</keyword>
<comment type="caution">
    <text evidence="2">The sequence shown here is derived from an EMBL/GenBank/DDBJ whole genome shotgun (WGS) entry which is preliminary data.</text>
</comment>
<dbReference type="RefSeq" id="WP_379904049.1">
    <property type="nucleotide sequence ID" value="NZ_JBHRTR010000034.1"/>
</dbReference>
<dbReference type="InterPro" id="IPR044855">
    <property type="entry name" value="CoA-Trfase_III_dom3_sf"/>
</dbReference>
<organism evidence="2 3">
    <name type="scientific">Marinibaculum pumilum</name>
    <dbReference type="NCBI Taxonomy" id="1766165"/>
    <lineage>
        <taxon>Bacteria</taxon>
        <taxon>Pseudomonadati</taxon>
        <taxon>Pseudomonadota</taxon>
        <taxon>Alphaproteobacteria</taxon>
        <taxon>Rhodospirillales</taxon>
        <taxon>Rhodospirillaceae</taxon>
        <taxon>Marinibaculum</taxon>
    </lineage>
</organism>
<dbReference type="EMBL" id="JBHRTR010000034">
    <property type="protein sequence ID" value="MFC3229647.1"/>
    <property type="molecule type" value="Genomic_DNA"/>
</dbReference>
<dbReference type="SUPFAM" id="SSF89796">
    <property type="entry name" value="CoA-transferase family III (CaiB/BaiF)"/>
    <property type="match status" value="1"/>
</dbReference>
<proteinExistence type="predicted"/>
<reference evidence="3" key="1">
    <citation type="journal article" date="2019" name="Int. J. Syst. Evol. Microbiol.">
        <title>The Global Catalogue of Microorganisms (GCM) 10K type strain sequencing project: providing services to taxonomists for standard genome sequencing and annotation.</title>
        <authorList>
            <consortium name="The Broad Institute Genomics Platform"/>
            <consortium name="The Broad Institute Genome Sequencing Center for Infectious Disease"/>
            <person name="Wu L."/>
            <person name="Ma J."/>
        </authorList>
    </citation>
    <scope>NUCLEOTIDE SEQUENCE [LARGE SCALE GENOMIC DNA]</scope>
    <source>
        <strain evidence="3">KCTC 42964</strain>
    </source>
</reference>
<name>A0ABV7L4V9_9PROT</name>
<dbReference type="InterPro" id="IPR023606">
    <property type="entry name" value="CoA-Trfase_III_dom_1_sf"/>
</dbReference>
<dbReference type="Gene3D" id="3.40.50.10540">
    <property type="entry name" value="Crotonobetainyl-coa:carnitine coa-transferase, domain 1"/>
    <property type="match status" value="1"/>
</dbReference>
<dbReference type="InterPro" id="IPR003673">
    <property type="entry name" value="CoA-Trfase_fam_III"/>
</dbReference>
<protein>
    <submittedName>
        <fullName evidence="2">CaiB/BaiF CoA transferase family protein</fullName>
    </submittedName>
</protein>
<evidence type="ECO:0000313" key="3">
    <source>
        <dbReference type="Proteomes" id="UP001595528"/>
    </source>
</evidence>
<dbReference type="Proteomes" id="UP001595528">
    <property type="component" value="Unassembled WGS sequence"/>
</dbReference>
<gene>
    <name evidence="2" type="ORF">ACFOGJ_20530</name>
</gene>
<evidence type="ECO:0000313" key="2">
    <source>
        <dbReference type="EMBL" id="MFC3229647.1"/>
    </source>
</evidence>